<proteinExistence type="predicted"/>
<protein>
    <submittedName>
        <fullName evidence="1">Uncharacterized protein</fullName>
    </submittedName>
</protein>
<evidence type="ECO:0000313" key="2">
    <source>
        <dbReference type="Proteomes" id="UP001145114"/>
    </source>
</evidence>
<evidence type="ECO:0000313" key="1">
    <source>
        <dbReference type="EMBL" id="KAJ1673476.1"/>
    </source>
</evidence>
<gene>
    <name evidence="1" type="ORF">EV182_005154</name>
</gene>
<feature type="non-terminal residue" evidence="1">
    <location>
        <position position="72"/>
    </location>
</feature>
<reference evidence="1" key="1">
    <citation type="submission" date="2022-06" db="EMBL/GenBank/DDBJ databases">
        <title>Phylogenomic reconstructions and comparative analyses of Kickxellomycotina fungi.</title>
        <authorList>
            <person name="Reynolds N.K."/>
            <person name="Stajich J.E."/>
            <person name="Barry K."/>
            <person name="Grigoriev I.V."/>
            <person name="Crous P."/>
            <person name="Smith M.E."/>
        </authorList>
    </citation>
    <scope>NUCLEOTIDE SEQUENCE</scope>
    <source>
        <strain evidence="1">RSA 2271</strain>
    </source>
</reference>
<keyword evidence="2" id="KW-1185">Reference proteome</keyword>
<comment type="caution">
    <text evidence="1">The sequence shown here is derived from an EMBL/GenBank/DDBJ whole genome shotgun (WGS) entry which is preliminary data.</text>
</comment>
<sequence>MSTLTLGDVVIRDFAYSREDPRHHGEFDPEIYAQEDEDEEHGEGEEDDAWDSFMSYKQPLDEQEKDSEFVQT</sequence>
<organism evidence="1 2">
    <name type="scientific">Spiromyces aspiralis</name>
    <dbReference type="NCBI Taxonomy" id="68401"/>
    <lineage>
        <taxon>Eukaryota</taxon>
        <taxon>Fungi</taxon>
        <taxon>Fungi incertae sedis</taxon>
        <taxon>Zoopagomycota</taxon>
        <taxon>Kickxellomycotina</taxon>
        <taxon>Kickxellomycetes</taxon>
        <taxon>Kickxellales</taxon>
        <taxon>Kickxellaceae</taxon>
        <taxon>Spiromyces</taxon>
    </lineage>
</organism>
<dbReference type="Proteomes" id="UP001145114">
    <property type="component" value="Unassembled WGS sequence"/>
</dbReference>
<accession>A0ACC1HAZ0</accession>
<name>A0ACC1HAZ0_9FUNG</name>
<dbReference type="EMBL" id="JAMZIH010006901">
    <property type="protein sequence ID" value="KAJ1673476.1"/>
    <property type="molecule type" value="Genomic_DNA"/>
</dbReference>